<dbReference type="SMART" id="SM00240">
    <property type="entry name" value="FHA"/>
    <property type="match status" value="1"/>
</dbReference>
<keyword evidence="1" id="KW-0812">Transmembrane</keyword>
<dbReference type="PROSITE" id="PS50006">
    <property type="entry name" value="FHA_DOMAIN"/>
    <property type="match status" value="1"/>
</dbReference>
<keyword evidence="1" id="KW-0472">Membrane</keyword>
<organism evidence="3 4">
    <name type="scientific">[Clostridium] polysaccharolyticum</name>
    <dbReference type="NCBI Taxonomy" id="29364"/>
    <lineage>
        <taxon>Bacteria</taxon>
        <taxon>Bacillati</taxon>
        <taxon>Bacillota</taxon>
        <taxon>Clostridia</taxon>
        <taxon>Lachnospirales</taxon>
        <taxon>Lachnospiraceae</taxon>
    </lineage>
</organism>
<gene>
    <name evidence="3" type="ORF">SAMN04487772_11371</name>
</gene>
<dbReference type="RefSeq" id="WP_177180730.1">
    <property type="nucleotide sequence ID" value="NZ_FOHN01000013.1"/>
</dbReference>
<evidence type="ECO:0000256" key="1">
    <source>
        <dbReference type="SAM" id="Phobius"/>
    </source>
</evidence>
<protein>
    <submittedName>
        <fullName evidence="3">FHA domain-containing protein</fullName>
    </submittedName>
</protein>
<sequence>MELRIISDMNRSYLIIETEDSIKAGYQQKMVLKNSLTGILQMEQRQVDDRFQYYYDITDKISLVEYMKRTRGTDKEVSFVFIEIIKIMESAGVFLLEQDHFILEPEYIYISVEDKTLWLCFYEYYRKDLREQLTGLAEFFMEKIDYNEEKAVTLTYRIYKRLREETCNFNVIKEIVSGCKEIECEHKRVIEPIEDRQEPVICYNDLSKRGNKEDSSIKIKDEVINYSIIILNILIVLILIKTRFLFYQYSSGVNIKHVLISGLCLAVFNMSLVYFNKRRLAIKQETMFMEYEDLEGTMVISINQEVCKLRAQGRGEDITVDKFPCILGADKQKADKVIKEPGISKQHAILEAIKGGIYIRDLKSTNGTFINGELLSEEKGCLLVEGNKVTLADVTYQFTKM</sequence>
<accession>A0A1I0DAH0</accession>
<keyword evidence="4" id="KW-1185">Reference proteome</keyword>
<dbReference type="PANTHER" id="PTHR23308">
    <property type="entry name" value="NUCLEAR INHIBITOR OF PROTEIN PHOSPHATASE-1"/>
    <property type="match status" value="1"/>
</dbReference>
<dbReference type="Proteomes" id="UP000199800">
    <property type="component" value="Unassembled WGS sequence"/>
</dbReference>
<feature type="transmembrane region" description="Helical" evidence="1">
    <location>
        <begin position="223"/>
        <end position="246"/>
    </location>
</feature>
<dbReference type="InterPro" id="IPR045962">
    <property type="entry name" value="DUF6382"/>
</dbReference>
<evidence type="ECO:0000259" key="2">
    <source>
        <dbReference type="PROSITE" id="PS50006"/>
    </source>
</evidence>
<dbReference type="Pfam" id="PF19909">
    <property type="entry name" value="DUF6382"/>
    <property type="match status" value="1"/>
</dbReference>
<dbReference type="InterPro" id="IPR000253">
    <property type="entry name" value="FHA_dom"/>
</dbReference>
<dbReference type="Gene3D" id="2.60.200.20">
    <property type="match status" value="1"/>
</dbReference>
<proteinExistence type="predicted"/>
<name>A0A1I0DAH0_9FIRM</name>
<dbReference type="CDD" id="cd00060">
    <property type="entry name" value="FHA"/>
    <property type="match status" value="1"/>
</dbReference>
<dbReference type="EMBL" id="FOHN01000013">
    <property type="protein sequence ID" value="SET28985.1"/>
    <property type="molecule type" value="Genomic_DNA"/>
</dbReference>
<keyword evidence="1" id="KW-1133">Transmembrane helix</keyword>
<evidence type="ECO:0000313" key="3">
    <source>
        <dbReference type="EMBL" id="SET28985.1"/>
    </source>
</evidence>
<dbReference type="SUPFAM" id="SSF49879">
    <property type="entry name" value="SMAD/FHA domain"/>
    <property type="match status" value="1"/>
</dbReference>
<feature type="domain" description="FHA" evidence="2">
    <location>
        <begin position="325"/>
        <end position="375"/>
    </location>
</feature>
<feature type="transmembrane region" description="Helical" evidence="1">
    <location>
        <begin position="258"/>
        <end position="275"/>
    </location>
</feature>
<reference evidence="3 4" key="1">
    <citation type="submission" date="2016-10" db="EMBL/GenBank/DDBJ databases">
        <authorList>
            <person name="de Groot N.N."/>
        </authorList>
    </citation>
    <scope>NUCLEOTIDE SEQUENCE [LARGE SCALE GENOMIC DNA]</scope>
    <source>
        <strain evidence="3 4">DSM 1801</strain>
    </source>
</reference>
<dbReference type="Pfam" id="PF00498">
    <property type="entry name" value="FHA"/>
    <property type="match status" value="1"/>
</dbReference>
<dbReference type="InterPro" id="IPR008984">
    <property type="entry name" value="SMAD_FHA_dom_sf"/>
</dbReference>
<dbReference type="STRING" id="29364.SAMN04487772_11371"/>
<evidence type="ECO:0000313" key="4">
    <source>
        <dbReference type="Proteomes" id="UP000199800"/>
    </source>
</evidence>
<dbReference type="AlphaFoldDB" id="A0A1I0DAH0"/>
<dbReference type="InterPro" id="IPR050923">
    <property type="entry name" value="Cell_Proc_Reg/RNA_Proc"/>
</dbReference>